<dbReference type="PANTHER" id="PTHR46108:SF4">
    <property type="entry name" value="BLUE CHEESE"/>
    <property type="match status" value="1"/>
</dbReference>
<comment type="caution">
    <text evidence="2">The sequence shown here is derived from an EMBL/GenBank/DDBJ whole genome shotgun (WGS) entry which is preliminary data.</text>
</comment>
<dbReference type="InterPro" id="IPR051944">
    <property type="entry name" value="BEACH_domain_protein"/>
</dbReference>
<evidence type="ECO:0000313" key="2">
    <source>
        <dbReference type="EMBL" id="KAF7240952.1"/>
    </source>
</evidence>
<keyword evidence="1" id="KW-0853">WD repeat</keyword>
<proteinExistence type="predicted"/>
<keyword evidence="3" id="KW-1185">Reference proteome</keyword>
<dbReference type="EMBL" id="JTDE01007117">
    <property type="protein sequence ID" value="KAF7240952.1"/>
    <property type="molecule type" value="Genomic_DNA"/>
</dbReference>
<dbReference type="PANTHER" id="PTHR46108">
    <property type="entry name" value="BLUE CHEESE"/>
    <property type="match status" value="1"/>
</dbReference>
<organism evidence="2 3">
    <name type="scientific">Paragonimus skrjabini miyazakii</name>
    <dbReference type="NCBI Taxonomy" id="59628"/>
    <lineage>
        <taxon>Eukaryota</taxon>
        <taxon>Metazoa</taxon>
        <taxon>Spiralia</taxon>
        <taxon>Lophotrochozoa</taxon>
        <taxon>Platyhelminthes</taxon>
        <taxon>Trematoda</taxon>
        <taxon>Digenea</taxon>
        <taxon>Plagiorchiida</taxon>
        <taxon>Troglotremata</taxon>
        <taxon>Troglotrematidae</taxon>
        <taxon>Paragonimus</taxon>
    </lineage>
</organism>
<evidence type="ECO:0000313" key="3">
    <source>
        <dbReference type="Proteomes" id="UP000822476"/>
    </source>
</evidence>
<dbReference type="Proteomes" id="UP000822476">
    <property type="component" value="Unassembled WGS sequence"/>
</dbReference>
<evidence type="ECO:0000256" key="1">
    <source>
        <dbReference type="ARBA" id="ARBA00022574"/>
    </source>
</evidence>
<reference evidence="2" key="1">
    <citation type="submission" date="2019-07" db="EMBL/GenBank/DDBJ databases">
        <title>Annotation for the trematode Paragonimus miyazaki's.</title>
        <authorList>
            <person name="Choi Y.-J."/>
        </authorList>
    </citation>
    <scope>NUCLEOTIDE SEQUENCE</scope>
    <source>
        <strain evidence="2">Japan</strain>
    </source>
</reference>
<dbReference type="OrthoDB" id="10018316at2759"/>
<dbReference type="AlphaFoldDB" id="A0A8S9YR48"/>
<name>A0A8S9YR48_9TREM</name>
<feature type="non-terminal residue" evidence="2">
    <location>
        <position position="1"/>
    </location>
</feature>
<accession>A0A8S9YR48</accession>
<sequence>VVIPSDSPSTNVQPRSTICSEAATILLCCVRELLFKANCSVSYSGVDILRRKEWDWTENYSEVTLRFLLFLYRSKPSFRPVVMCSEFIGALIGILYSASRPSDILELSHTRDAALQPTVSNFKHSPVLSLALEFVKTIITDSLMLQPSVHQPVHVIDMLLEALSDQCGSKKQDELQTNVLCELLEHFVATDLLVDKTVCVPPGGDRQYISVHLVYFCSRIVDKLWQVG</sequence>
<gene>
    <name evidence="2" type="ORF">EG68_12249</name>
</gene>
<protein>
    <submittedName>
        <fullName evidence="2">Uncharacterized protein</fullName>
    </submittedName>
</protein>